<dbReference type="Gene3D" id="3.40.50.1980">
    <property type="entry name" value="Nitrogenase molybdenum iron protein domain"/>
    <property type="match status" value="2"/>
</dbReference>
<proteinExistence type="inferred from homology"/>
<dbReference type="Pfam" id="PF01497">
    <property type="entry name" value="Peripla_BP_2"/>
    <property type="match status" value="1"/>
</dbReference>
<dbReference type="PANTHER" id="PTHR30532:SF26">
    <property type="entry name" value="IRON(3+)-HYDROXAMATE-BINDING PROTEIN FHUD"/>
    <property type="match status" value="1"/>
</dbReference>
<evidence type="ECO:0000259" key="5">
    <source>
        <dbReference type="PROSITE" id="PS50983"/>
    </source>
</evidence>
<evidence type="ECO:0000256" key="3">
    <source>
        <dbReference type="ARBA" id="ARBA00022448"/>
    </source>
</evidence>
<comment type="subcellular location">
    <subcellularLocation>
        <location evidence="1">Cell envelope</location>
    </subcellularLocation>
</comment>
<dbReference type="EMBL" id="LYPC01000020">
    <property type="protein sequence ID" value="OCT14167.1"/>
    <property type="molecule type" value="Genomic_DNA"/>
</dbReference>
<feature type="domain" description="Fe/B12 periplasmic-binding" evidence="5">
    <location>
        <begin position="1"/>
        <end position="135"/>
    </location>
</feature>
<evidence type="ECO:0000313" key="6">
    <source>
        <dbReference type="EMBL" id="OCT14167.1"/>
    </source>
</evidence>
<accession>A0A1C1A0U6</accession>
<dbReference type="InterPro" id="IPR051313">
    <property type="entry name" value="Bact_iron-sidero_bind"/>
</dbReference>
<keyword evidence="7" id="KW-1185">Reference proteome</keyword>
<name>A0A1C1A0U6_9BACL</name>
<sequence>MLSLNPDLIILQDGGAAAKVYDDIAKIAPTIVLSYGDGNSKDVLGQLRDIGDVVGKKQEAEDWISKYNAKVTKYRDQIGKVIGPDKTFSIVELWAKQTVVYGKNFGRGGYNLYEALKLSPPKAVKQTCWIRMKAF</sequence>
<comment type="caution">
    <text evidence="6">The sequence shown here is derived from an EMBL/GenBank/DDBJ whole genome shotgun (WGS) entry which is preliminary data.</text>
</comment>
<keyword evidence="3" id="KW-0813">Transport</keyword>
<dbReference type="PROSITE" id="PS50983">
    <property type="entry name" value="FE_B12_PBP"/>
    <property type="match status" value="1"/>
</dbReference>
<dbReference type="STRING" id="512399.A8709_25335"/>
<keyword evidence="4" id="KW-0732">Signal</keyword>
<comment type="similarity">
    <text evidence="2">Belongs to the bacterial solute-binding protein 8 family.</text>
</comment>
<evidence type="ECO:0000256" key="4">
    <source>
        <dbReference type="ARBA" id="ARBA00022729"/>
    </source>
</evidence>
<dbReference type="SUPFAM" id="SSF53807">
    <property type="entry name" value="Helical backbone' metal receptor"/>
    <property type="match status" value="1"/>
</dbReference>
<dbReference type="InterPro" id="IPR002491">
    <property type="entry name" value="ABC_transptr_periplasmic_BD"/>
</dbReference>
<gene>
    <name evidence="6" type="ORF">A8709_25335</name>
</gene>
<organism evidence="6 7">
    <name type="scientific">Paenibacillus pectinilyticus</name>
    <dbReference type="NCBI Taxonomy" id="512399"/>
    <lineage>
        <taxon>Bacteria</taxon>
        <taxon>Bacillati</taxon>
        <taxon>Bacillota</taxon>
        <taxon>Bacilli</taxon>
        <taxon>Bacillales</taxon>
        <taxon>Paenibacillaceae</taxon>
        <taxon>Paenibacillus</taxon>
    </lineage>
</organism>
<dbReference type="GO" id="GO:1901678">
    <property type="term" value="P:iron coordination entity transport"/>
    <property type="evidence" value="ECO:0007669"/>
    <property type="project" value="UniProtKB-ARBA"/>
</dbReference>
<dbReference type="AlphaFoldDB" id="A0A1C1A0U6"/>
<evidence type="ECO:0000256" key="2">
    <source>
        <dbReference type="ARBA" id="ARBA00008814"/>
    </source>
</evidence>
<dbReference type="PANTHER" id="PTHR30532">
    <property type="entry name" value="IRON III DICITRATE-BINDING PERIPLASMIC PROTEIN"/>
    <property type="match status" value="1"/>
</dbReference>
<evidence type="ECO:0000313" key="7">
    <source>
        <dbReference type="Proteomes" id="UP000093309"/>
    </source>
</evidence>
<dbReference type="GO" id="GO:0030288">
    <property type="term" value="C:outer membrane-bounded periplasmic space"/>
    <property type="evidence" value="ECO:0007669"/>
    <property type="project" value="TreeGrafter"/>
</dbReference>
<reference evidence="7" key="1">
    <citation type="submission" date="2016-05" db="EMBL/GenBank/DDBJ databases">
        <title>Paenibacillus oryzae. sp. nov., isolated from the rice root.</title>
        <authorList>
            <person name="Zhang J."/>
            <person name="Zhang X."/>
        </authorList>
    </citation>
    <scope>NUCLEOTIDE SEQUENCE [LARGE SCALE GENOMIC DNA]</scope>
    <source>
        <strain evidence="7">KCTC13222</strain>
    </source>
</reference>
<evidence type="ECO:0000256" key="1">
    <source>
        <dbReference type="ARBA" id="ARBA00004196"/>
    </source>
</evidence>
<protein>
    <recommendedName>
        <fullName evidence="5">Fe/B12 periplasmic-binding domain-containing protein</fullName>
    </recommendedName>
</protein>
<dbReference type="Proteomes" id="UP000093309">
    <property type="component" value="Unassembled WGS sequence"/>
</dbReference>